<keyword evidence="2" id="KW-1185">Reference proteome</keyword>
<accession>A0ABN1QQ52</accession>
<reference evidence="1 2" key="1">
    <citation type="journal article" date="2019" name="Int. J. Syst. Evol. Microbiol.">
        <title>The Global Catalogue of Microorganisms (GCM) 10K type strain sequencing project: providing services to taxonomists for standard genome sequencing and annotation.</title>
        <authorList>
            <consortium name="The Broad Institute Genomics Platform"/>
            <consortium name="The Broad Institute Genome Sequencing Center for Infectious Disease"/>
            <person name="Wu L."/>
            <person name="Ma J."/>
        </authorList>
    </citation>
    <scope>NUCLEOTIDE SEQUENCE [LARGE SCALE GENOMIC DNA]</scope>
    <source>
        <strain evidence="1 2">JCM 10977</strain>
    </source>
</reference>
<protein>
    <recommendedName>
        <fullName evidence="3">DNA-binding protein</fullName>
    </recommendedName>
</protein>
<name>A0ABN1QQ52_9ACTN</name>
<proteinExistence type="predicted"/>
<dbReference type="EMBL" id="BAAAHK010000009">
    <property type="protein sequence ID" value="GAA0945842.1"/>
    <property type="molecule type" value="Genomic_DNA"/>
</dbReference>
<evidence type="ECO:0000313" key="1">
    <source>
        <dbReference type="EMBL" id="GAA0945842.1"/>
    </source>
</evidence>
<organism evidence="1 2">
    <name type="scientific">Kribbella koreensis</name>
    <dbReference type="NCBI Taxonomy" id="57909"/>
    <lineage>
        <taxon>Bacteria</taxon>
        <taxon>Bacillati</taxon>
        <taxon>Actinomycetota</taxon>
        <taxon>Actinomycetes</taxon>
        <taxon>Propionibacteriales</taxon>
        <taxon>Kribbellaceae</taxon>
        <taxon>Kribbella</taxon>
    </lineage>
</organism>
<evidence type="ECO:0008006" key="3">
    <source>
        <dbReference type="Google" id="ProtNLM"/>
    </source>
</evidence>
<sequence length="140" mass="15669">MDVTPTRPKVFLLDEQDRNLVANGPALTDPSGARHDIPPKVYEAMAYVEAALREGYAVQITPLRQELPIDEAADAALMPRKELRLLASQGEIPFRSSDYVDWVKLSDVLALSARLDAAREEMLQSFAEEESWDDPQDGDR</sequence>
<gene>
    <name evidence="1" type="ORF">GCM10009554_41090</name>
</gene>
<comment type="caution">
    <text evidence="1">The sequence shown here is derived from an EMBL/GenBank/DDBJ whole genome shotgun (WGS) entry which is preliminary data.</text>
</comment>
<dbReference type="RefSeq" id="WP_343972261.1">
    <property type="nucleotide sequence ID" value="NZ_BAAAHK010000009.1"/>
</dbReference>
<evidence type="ECO:0000313" key="2">
    <source>
        <dbReference type="Proteomes" id="UP001500542"/>
    </source>
</evidence>
<dbReference type="Proteomes" id="UP001500542">
    <property type="component" value="Unassembled WGS sequence"/>
</dbReference>